<organism evidence="2 3">
    <name type="scientific">Pichia californica</name>
    <dbReference type="NCBI Taxonomy" id="460514"/>
    <lineage>
        <taxon>Eukaryota</taxon>
        <taxon>Fungi</taxon>
        <taxon>Dikarya</taxon>
        <taxon>Ascomycota</taxon>
        <taxon>Saccharomycotina</taxon>
        <taxon>Pichiomycetes</taxon>
        <taxon>Pichiales</taxon>
        <taxon>Pichiaceae</taxon>
        <taxon>Pichia</taxon>
    </lineage>
</organism>
<accession>A0A9P6WGA3</accession>
<feature type="compositionally biased region" description="Low complexity" evidence="1">
    <location>
        <begin position="379"/>
        <end position="394"/>
    </location>
</feature>
<sequence length="471" mass="52827">MISTFPAIQDFKDQIQDIGIGIEKIRVTPQNLANKDNLISVQNHARLSFDLPKIFLKDNIIKYLKACFISSAIHHPFTVIDDHIEENQNLVLLEINFPPYLNKDFFKSVSQHLLKPYGEIIHQQDAPIDTNSAFNCKSFDLHKPKTSFFIFKATMNSLPPSTNFVPRAPDVLNSPDCKVEVHIRSNIKFCTYCRSLTHTFKTCPIKSSCFKCHSHDHDYLSCGLVDSSIKEETFNSLPENVQKTFFNRCRSRPNLPYFLTQKISSYFRSSVKASDLKQSLHKVITSRRGTRQRDSNSNPTSPVRVDKQAGTTISPSIISSPKKKIKPTTSEDQTLKPSDIIPLISFQQASPDLSKRLQEDDSSEFDTPTQLHDSIPVNSTLSTITSSTLTSSSSFDNQDITDTTQLKSVKPNSKLSSIHSSEATDPSSSPTQPDSNHSDPSQSLSSFSSNDKNHEDTQEDPGTDSNMSMEL</sequence>
<evidence type="ECO:0000313" key="2">
    <source>
        <dbReference type="EMBL" id="KAG0686291.1"/>
    </source>
</evidence>
<feature type="compositionally biased region" description="Low complexity" evidence="1">
    <location>
        <begin position="311"/>
        <end position="320"/>
    </location>
</feature>
<gene>
    <name evidence="2" type="ORF">C6P40_004593</name>
</gene>
<comment type="caution">
    <text evidence="2">The sequence shown here is derived from an EMBL/GenBank/DDBJ whole genome shotgun (WGS) entry which is preliminary data.</text>
</comment>
<feature type="compositionally biased region" description="Polar residues" evidence="1">
    <location>
        <begin position="395"/>
        <end position="423"/>
    </location>
</feature>
<protein>
    <submittedName>
        <fullName evidence="2">Uncharacterized protein</fullName>
    </submittedName>
</protein>
<evidence type="ECO:0000256" key="1">
    <source>
        <dbReference type="SAM" id="MobiDB-lite"/>
    </source>
</evidence>
<proteinExistence type="predicted"/>
<dbReference type="Proteomes" id="UP000697127">
    <property type="component" value="Unassembled WGS sequence"/>
</dbReference>
<keyword evidence="3" id="KW-1185">Reference proteome</keyword>
<dbReference type="AlphaFoldDB" id="A0A9P6WGA3"/>
<reference evidence="2" key="1">
    <citation type="submission" date="2020-11" db="EMBL/GenBank/DDBJ databases">
        <title>Kefir isolates.</title>
        <authorList>
            <person name="Marcisauskas S."/>
            <person name="Kim Y."/>
            <person name="Blasche S."/>
        </authorList>
    </citation>
    <scope>NUCLEOTIDE SEQUENCE</scope>
    <source>
        <strain evidence="2">Olga-1</strain>
    </source>
</reference>
<feature type="region of interest" description="Disordered" evidence="1">
    <location>
        <begin position="353"/>
        <end position="471"/>
    </location>
</feature>
<dbReference type="EMBL" id="PUHW01000644">
    <property type="protein sequence ID" value="KAG0686291.1"/>
    <property type="molecule type" value="Genomic_DNA"/>
</dbReference>
<feature type="compositionally biased region" description="Low complexity" evidence="1">
    <location>
        <begin position="424"/>
        <end position="449"/>
    </location>
</feature>
<evidence type="ECO:0000313" key="3">
    <source>
        <dbReference type="Proteomes" id="UP000697127"/>
    </source>
</evidence>
<feature type="region of interest" description="Disordered" evidence="1">
    <location>
        <begin position="282"/>
        <end position="340"/>
    </location>
</feature>
<name>A0A9P6WGA3_9ASCO</name>
<feature type="compositionally biased region" description="Polar residues" evidence="1">
    <location>
        <begin position="365"/>
        <end position="378"/>
    </location>
</feature>